<dbReference type="CDD" id="cd07385">
    <property type="entry name" value="MPP_YkuE_C"/>
    <property type="match status" value="1"/>
</dbReference>
<dbReference type="Proteomes" id="UP000247536">
    <property type="component" value="Unassembled WGS sequence"/>
</dbReference>
<dbReference type="SUPFAM" id="SSF56300">
    <property type="entry name" value="Metallo-dependent phosphatases"/>
    <property type="match status" value="1"/>
</dbReference>
<comment type="caution">
    <text evidence="4">The sequence shown here is derived from an EMBL/GenBank/DDBJ whole genome shotgun (WGS) entry which is preliminary data.</text>
</comment>
<dbReference type="RefSeq" id="WP_110791758.1">
    <property type="nucleotide sequence ID" value="NZ_QJRY01000004.1"/>
</dbReference>
<dbReference type="InterPro" id="IPR029052">
    <property type="entry name" value="Metallo-depent_PP-like"/>
</dbReference>
<feature type="domain" description="Calcineurin-like phosphoesterase" evidence="3">
    <location>
        <begin position="51"/>
        <end position="240"/>
    </location>
</feature>
<keyword evidence="2" id="KW-0378">Hydrolase</keyword>
<evidence type="ECO:0000256" key="2">
    <source>
        <dbReference type="ARBA" id="ARBA00022801"/>
    </source>
</evidence>
<dbReference type="EMBL" id="QJRY01000004">
    <property type="protein sequence ID" value="PYB73147.1"/>
    <property type="molecule type" value="Genomic_DNA"/>
</dbReference>
<gene>
    <name evidence="4" type="ORF">DMY87_12540</name>
</gene>
<organism evidence="4 5">
    <name type="scientific">Rhizobium wuzhouense</name>
    <dbReference type="NCBI Taxonomy" id="1986026"/>
    <lineage>
        <taxon>Bacteria</taxon>
        <taxon>Pseudomonadati</taxon>
        <taxon>Pseudomonadota</taxon>
        <taxon>Alphaproteobacteria</taxon>
        <taxon>Hyphomicrobiales</taxon>
        <taxon>Rhizobiaceae</taxon>
        <taxon>Rhizobium/Agrobacterium group</taxon>
        <taxon>Rhizobium</taxon>
    </lineage>
</organism>
<name>A0ABX5NQK9_9HYPH</name>
<reference evidence="4 5" key="1">
    <citation type="submission" date="2018-06" db="EMBL/GenBank/DDBJ databases">
        <title>Rhizobium wuzhouense sp. nov., isolated from roots of Oryza officinalis.</title>
        <authorList>
            <person name="Yuan T."/>
        </authorList>
    </citation>
    <scope>NUCLEOTIDE SEQUENCE [LARGE SCALE GENOMIC DNA]</scope>
    <source>
        <strain evidence="4 5">W44</strain>
    </source>
</reference>
<dbReference type="Gene3D" id="3.60.21.10">
    <property type="match status" value="1"/>
</dbReference>
<evidence type="ECO:0000313" key="4">
    <source>
        <dbReference type="EMBL" id="PYB73147.1"/>
    </source>
</evidence>
<keyword evidence="5" id="KW-1185">Reference proteome</keyword>
<proteinExistence type="predicted"/>
<dbReference type="PANTHER" id="PTHR31302:SF31">
    <property type="entry name" value="PHOSPHODIESTERASE YAEI"/>
    <property type="match status" value="1"/>
</dbReference>
<accession>A0ABX5NQK9</accession>
<dbReference type="InterPro" id="IPR004843">
    <property type="entry name" value="Calcineurin-like_PHP"/>
</dbReference>
<protein>
    <submittedName>
        <fullName evidence="4">Metallophosphoesterase</fullName>
    </submittedName>
</protein>
<dbReference type="Pfam" id="PF00149">
    <property type="entry name" value="Metallophos"/>
    <property type="match status" value="1"/>
</dbReference>
<evidence type="ECO:0000313" key="5">
    <source>
        <dbReference type="Proteomes" id="UP000247536"/>
    </source>
</evidence>
<evidence type="ECO:0000256" key="1">
    <source>
        <dbReference type="ARBA" id="ARBA00022723"/>
    </source>
</evidence>
<evidence type="ECO:0000259" key="3">
    <source>
        <dbReference type="Pfam" id="PF00149"/>
    </source>
</evidence>
<keyword evidence="1" id="KW-0479">Metal-binding</keyword>
<dbReference type="InterPro" id="IPR051158">
    <property type="entry name" value="Metallophosphoesterase_sf"/>
</dbReference>
<dbReference type="PANTHER" id="PTHR31302">
    <property type="entry name" value="TRANSMEMBRANE PROTEIN WITH METALLOPHOSPHOESTERASE DOMAIN-RELATED"/>
    <property type="match status" value="1"/>
</dbReference>
<sequence length="301" mass="32965">MITRRGLMKLFGAGVLSLIATAAYPFTEVFRRPEIRRYALSPKNWPLGLDLRVAVLADFHACEPWMDVSRIEAICAMANELEPDICLLLGDYAAGTNVVSNYVDAADWAAALATLQAPLGIHAILGNHDYWEDIAFQRDPSTGNIATKALRQAGIAAYVNEAVRMEKDGQAFWIAGLGDQMALRPGKKFNRKTMTGIHDLATTMGHVTDDAPVILMAHEPDIFPEVTERISLTLSGHTHGGQINLFGWHPVAASRGSWRYPGGHFHENDRDLIVSRGLGCSFLPVRIGVRPEVLLLELGSA</sequence>